<evidence type="ECO:0000259" key="7">
    <source>
        <dbReference type="Pfam" id="PF17287"/>
    </source>
</evidence>
<dbReference type="InterPro" id="IPR027282">
    <property type="entry name" value="TPS"/>
</dbReference>
<dbReference type="Pfam" id="PF08479">
    <property type="entry name" value="POTRA_2"/>
    <property type="match status" value="1"/>
</dbReference>
<dbReference type="Pfam" id="PF03865">
    <property type="entry name" value="ShlB"/>
    <property type="match status" value="1"/>
</dbReference>
<keyword evidence="9" id="KW-1185">Reference proteome</keyword>
<dbReference type="Proteomes" id="UP000253782">
    <property type="component" value="Unassembled WGS sequence"/>
</dbReference>
<reference evidence="8 9" key="1">
    <citation type="submission" date="2018-07" db="EMBL/GenBank/DDBJ databases">
        <title>Dyella tabacisoli L4-6T, whole genome shotgun sequence.</title>
        <authorList>
            <person name="Zhou X.-K."/>
            <person name="Li W.-J."/>
            <person name="Duan Y.-Q."/>
        </authorList>
    </citation>
    <scope>NUCLEOTIDE SEQUENCE [LARGE SCALE GENOMIC DNA]</scope>
    <source>
        <strain evidence="8 9">L4-6</strain>
    </source>
</reference>
<dbReference type="GO" id="GO:0098046">
    <property type="term" value="C:type V protein secretion system complex"/>
    <property type="evidence" value="ECO:0007669"/>
    <property type="project" value="TreeGrafter"/>
</dbReference>
<comment type="caution">
    <text evidence="8">The sequence shown here is derived from an EMBL/GenBank/DDBJ whole genome shotgun (WGS) entry which is preliminary data.</text>
</comment>
<feature type="domain" description="ShlB POTRA" evidence="7">
    <location>
        <begin position="196"/>
        <end position="248"/>
    </location>
</feature>
<dbReference type="Pfam" id="PF17287">
    <property type="entry name" value="POTRA_3"/>
    <property type="match status" value="1"/>
</dbReference>
<name>A0A369UPK2_9GAMM</name>
<evidence type="ECO:0000259" key="6">
    <source>
        <dbReference type="Pfam" id="PF08479"/>
    </source>
</evidence>
<dbReference type="InterPro" id="IPR005565">
    <property type="entry name" value="Hemolysn_activator_HlyB_C"/>
</dbReference>
<feature type="domain" description="Polypeptide-transport-associated ShlB-type" evidence="6">
    <location>
        <begin position="138"/>
        <end position="194"/>
    </location>
</feature>
<dbReference type="Gene3D" id="2.40.160.50">
    <property type="entry name" value="membrane protein fhac: a member of the omp85/tpsb transporter family"/>
    <property type="match status" value="1"/>
</dbReference>
<dbReference type="PANTHER" id="PTHR34597">
    <property type="entry name" value="SLR1661 PROTEIN"/>
    <property type="match status" value="1"/>
</dbReference>
<evidence type="ECO:0000259" key="5">
    <source>
        <dbReference type="Pfam" id="PF03865"/>
    </source>
</evidence>
<dbReference type="InterPro" id="IPR051544">
    <property type="entry name" value="TPS_OM_transporter"/>
</dbReference>
<dbReference type="GO" id="GO:0008320">
    <property type="term" value="F:protein transmembrane transporter activity"/>
    <property type="evidence" value="ECO:0007669"/>
    <property type="project" value="TreeGrafter"/>
</dbReference>
<feature type="compositionally biased region" description="Basic and acidic residues" evidence="4">
    <location>
        <begin position="69"/>
        <end position="85"/>
    </location>
</feature>
<dbReference type="Gene3D" id="3.10.20.310">
    <property type="entry name" value="membrane protein fhac"/>
    <property type="match status" value="1"/>
</dbReference>
<feature type="domain" description="Haemolysin activator HlyB C-terminal" evidence="5">
    <location>
        <begin position="253"/>
        <end position="566"/>
    </location>
</feature>
<dbReference type="PIRSF" id="PIRSF029745">
    <property type="entry name" value="FhaC"/>
    <property type="match status" value="1"/>
</dbReference>
<keyword evidence="1" id="KW-1134">Transmembrane beta strand</keyword>
<organism evidence="8 9">
    <name type="scientific">Dyella tabacisoli</name>
    <dbReference type="NCBI Taxonomy" id="2282381"/>
    <lineage>
        <taxon>Bacteria</taxon>
        <taxon>Pseudomonadati</taxon>
        <taxon>Pseudomonadota</taxon>
        <taxon>Gammaproteobacteria</taxon>
        <taxon>Lysobacterales</taxon>
        <taxon>Rhodanobacteraceae</taxon>
        <taxon>Dyella</taxon>
    </lineage>
</organism>
<dbReference type="OrthoDB" id="290122at2"/>
<proteinExistence type="predicted"/>
<keyword evidence="1" id="KW-0472">Membrane</keyword>
<evidence type="ECO:0000313" key="8">
    <source>
        <dbReference type="EMBL" id="RDD82263.1"/>
    </source>
</evidence>
<dbReference type="InterPro" id="IPR035251">
    <property type="entry name" value="ShlB_POTRA"/>
</dbReference>
<dbReference type="InterPro" id="IPR013686">
    <property type="entry name" value="Polypept-transport_assoc_ShlB"/>
</dbReference>
<dbReference type="PANTHER" id="PTHR34597:SF3">
    <property type="entry name" value="OUTER MEMBRANE TRANSPORTER CDIB"/>
    <property type="match status" value="1"/>
</dbReference>
<dbReference type="AlphaFoldDB" id="A0A369UPK2"/>
<evidence type="ECO:0000256" key="2">
    <source>
        <dbReference type="ARBA" id="ARBA00022692"/>
    </source>
</evidence>
<sequence length="602" mass="66340">MHSRKYCVGRYTVASASRRQRIRNRDNLVIYRTSGRHAVSGERLWLSVWAGALLLASSTAFAQTASSEQEQRERAQREAQQREQLRTAPDVRLQPAQATDYRQTSLPQETPCFELISLKLDHPGSPGGSHGDAFGFVQSYLDRYAGQCVGQQGLELIAHRASDLILAHGYVTTRLVTPEQNLAQGQLRLLLIPGTVGAVRFAPGSVNANWLNALPLRPGDLLNLRDIEQGLEQMKRVPSQDVKIDIAPGTEPGSSDLVLAVTRSRPWRVTLNQDDSGARSTGREQGGVNLAWDQPLGLNDLFVAGATHSVGRYHGIRGTTGANFNYSLPWDNWTFSASTNGYGYRQPVTGAQQTFSFTGRSRTTSVSATRLMQRDANSKTSLQLIVSGRQAHSYVNGVEIENQRRQTRSAELALIHRRYLGNAQLDLRLAHRRNVPWFDGDWRASAHGGPGFRVGITTFDASLSLPFQAIGQRWLWTSELRAQATSGQVYAEDYLTVAGRYTVRGFDGETSIGGRHGYYWRNTVSWPIGDSGIALYGGVDTGRAGGAPTPGLSSHSLTGSVLGVRGSRWGLSWDLFAGWAWHAPEGFKTRRPAAGMQWIYMF</sequence>
<gene>
    <name evidence="8" type="ORF">DVJ77_07520</name>
</gene>
<protein>
    <submittedName>
        <fullName evidence="8">ShlB/FhaC/HecB family hemolysin secretion/activation protein</fullName>
    </submittedName>
</protein>
<accession>A0A369UPK2</accession>
<keyword evidence="2" id="KW-0812">Transmembrane</keyword>
<evidence type="ECO:0000256" key="3">
    <source>
        <dbReference type="ARBA" id="ARBA00023237"/>
    </source>
</evidence>
<evidence type="ECO:0000256" key="4">
    <source>
        <dbReference type="SAM" id="MobiDB-lite"/>
    </source>
</evidence>
<keyword evidence="3" id="KW-0998">Cell outer membrane</keyword>
<evidence type="ECO:0000256" key="1">
    <source>
        <dbReference type="ARBA" id="ARBA00022452"/>
    </source>
</evidence>
<dbReference type="GO" id="GO:0046819">
    <property type="term" value="P:protein secretion by the type V secretion system"/>
    <property type="evidence" value="ECO:0007669"/>
    <property type="project" value="TreeGrafter"/>
</dbReference>
<evidence type="ECO:0000313" key="9">
    <source>
        <dbReference type="Proteomes" id="UP000253782"/>
    </source>
</evidence>
<feature type="region of interest" description="Disordered" evidence="4">
    <location>
        <begin position="65"/>
        <end position="103"/>
    </location>
</feature>
<dbReference type="EMBL" id="QQAH01000006">
    <property type="protein sequence ID" value="RDD82263.1"/>
    <property type="molecule type" value="Genomic_DNA"/>
</dbReference>